<dbReference type="InterPro" id="IPR033417">
    <property type="entry name" value="CHASE8"/>
</dbReference>
<evidence type="ECO:0000256" key="2">
    <source>
        <dbReference type="SAM" id="Phobius"/>
    </source>
</evidence>
<reference evidence="8" key="1">
    <citation type="journal article" date="2023" name="Nat. Microbiol.">
        <title>Enrichment and characterization of a nitric oxide-reducing microbial community in a continuous bioreactor.</title>
        <authorList>
            <person name="Garrido-Amador P."/>
            <person name="Stortenbeker N."/>
            <person name="Wessels H.J.C.T."/>
            <person name="Speth D.R."/>
            <person name="Garcia-Heredia I."/>
            <person name="Kartal B."/>
        </authorList>
    </citation>
    <scope>NUCLEOTIDE SEQUENCE</scope>
    <source>
        <strain evidence="8">MAG1</strain>
    </source>
</reference>
<dbReference type="InterPro" id="IPR035919">
    <property type="entry name" value="EAL_sf"/>
</dbReference>
<keyword evidence="2" id="KW-0472">Membrane</keyword>
<dbReference type="PROSITE" id="PS50113">
    <property type="entry name" value="PAC"/>
    <property type="match status" value="1"/>
</dbReference>
<dbReference type="PROSITE" id="PS50887">
    <property type="entry name" value="GGDEF"/>
    <property type="match status" value="1"/>
</dbReference>
<dbReference type="Gene3D" id="3.30.450.20">
    <property type="entry name" value="PAS domain"/>
    <property type="match status" value="1"/>
</dbReference>
<dbReference type="PROSITE" id="PS50112">
    <property type="entry name" value="PAS"/>
    <property type="match status" value="1"/>
</dbReference>
<dbReference type="GO" id="GO:0071111">
    <property type="term" value="F:cyclic-guanylate-specific phosphodiesterase activity"/>
    <property type="evidence" value="ECO:0007669"/>
    <property type="project" value="UniProtKB-EC"/>
</dbReference>
<dbReference type="AlphaFoldDB" id="A0AA49FJL2"/>
<dbReference type="SMART" id="SM00052">
    <property type="entry name" value="EAL"/>
    <property type="match status" value="1"/>
</dbReference>
<feature type="transmembrane region" description="Helical" evidence="2">
    <location>
        <begin position="145"/>
        <end position="164"/>
    </location>
</feature>
<dbReference type="EMBL" id="CP107246">
    <property type="protein sequence ID" value="WIM04907.1"/>
    <property type="molecule type" value="Genomic_DNA"/>
</dbReference>
<dbReference type="CDD" id="cd00130">
    <property type="entry name" value="PAS"/>
    <property type="match status" value="1"/>
</dbReference>
<dbReference type="CDD" id="cd01948">
    <property type="entry name" value="EAL"/>
    <property type="match status" value="1"/>
</dbReference>
<dbReference type="Pfam" id="PF13426">
    <property type="entry name" value="PAS_9"/>
    <property type="match status" value="1"/>
</dbReference>
<keyword evidence="2" id="KW-0812">Transmembrane</keyword>
<dbReference type="PANTHER" id="PTHR44757:SF2">
    <property type="entry name" value="BIOFILM ARCHITECTURE MAINTENANCE PROTEIN MBAA"/>
    <property type="match status" value="1"/>
</dbReference>
<dbReference type="InterPro" id="IPR000160">
    <property type="entry name" value="GGDEF_dom"/>
</dbReference>
<dbReference type="Gene3D" id="3.30.70.270">
    <property type="match status" value="1"/>
</dbReference>
<evidence type="ECO:0000259" key="4">
    <source>
        <dbReference type="PROSITE" id="PS50113"/>
    </source>
</evidence>
<feature type="domain" description="GGDEF" evidence="7">
    <location>
        <begin position="411"/>
        <end position="549"/>
    </location>
</feature>
<dbReference type="NCBIfam" id="TIGR00229">
    <property type="entry name" value="sensory_box"/>
    <property type="match status" value="1"/>
</dbReference>
<dbReference type="SUPFAM" id="SSF158472">
    <property type="entry name" value="HAMP domain-like"/>
    <property type="match status" value="1"/>
</dbReference>
<dbReference type="CDD" id="cd01949">
    <property type="entry name" value="GGDEF"/>
    <property type="match status" value="1"/>
</dbReference>
<dbReference type="SMART" id="SM00267">
    <property type="entry name" value="GGDEF"/>
    <property type="match status" value="1"/>
</dbReference>
<dbReference type="FunFam" id="3.20.20.450:FF:000001">
    <property type="entry name" value="Cyclic di-GMP phosphodiesterase yahA"/>
    <property type="match status" value="1"/>
</dbReference>
<proteinExistence type="predicted"/>
<dbReference type="PANTHER" id="PTHR44757">
    <property type="entry name" value="DIGUANYLATE CYCLASE DGCP"/>
    <property type="match status" value="1"/>
</dbReference>
<dbReference type="Gene3D" id="6.10.340.10">
    <property type="match status" value="1"/>
</dbReference>
<dbReference type="GO" id="GO:0007165">
    <property type="term" value="P:signal transduction"/>
    <property type="evidence" value="ECO:0007669"/>
    <property type="project" value="InterPro"/>
</dbReference>
<dbReference type="SMART" id="SM00091">
    <property type="entry name" value="PAS"/>
    <property type="match status" value="1"/>
</dbReference>
<evidence type="ECO:0000256" key="1">
    <source>
        <dbReference type="ARBA" id="ARBA00051114"/>
    </source>
</evidence>
<dbReference type="PROSITE" id="PS50885">
    <property type="entry name" value="HAMP"/>
    <property type="match status" value="1"/>
</dbReference>
<accession>A0AA49FJL2</accession>
<dbReference type="InterPro" id="IPR035965">
    <property type="entry name" value="PAS-like_dom_sf"/>
</dbReference>
<dbReference type="SMART" id="SM00304">
    <property type="entry name" value="HAMP"/>
    <property type="match status" value="1"/>
</dbReference>
<evidence type="ECO:0000259" key="3">
    <source>
        <dbReference type="PROSITE" id="PS50112"/>
    </source>
</evidence>
<evidence type="ECO:0000259" key="7">
    <source>
        <dbReference type="PROSITE" id="PS50887"/>
    </source>
</evidence>
<comment type="catalytic activity">
    <reaction evidence="1">
        <text>3',3'-c-di-GMP + H2O = 5'-phosphoguanylyl(3'-&gt;5')guanosine + H(+)</text>
        <dbReference type="Rhea" id="RHEA:24902"/>
        <dbReference type="ChEBI" id="CHEBI:15377"/>
        <dbReference type="ChEBI" id="CHEBI:15378"/>
        <dbReference type="ChEBI" id="CHEBI:58754"/>
        <dbReference type="ChEBI" id="CHEBI:58805"/>
        <dbReference type="EC" id="3.1.4.52"/>
    </reaction>
    <physiologicalReaction direction="left-to-right" evidence="1">
        <dbReference type="Rhea" id="RHEA:24903"/>
    </physiologicalReaction>
</comment>
<organism evidence="8">
    <name type="scientific">Candidatus Nitricoxidivorans perseverans</name>
    <dbReference type="NCBI Taxonomy" id="2975601"/>
    <lineage>
        <taxon>Bacteria</taxon>
        <taxon>Pseudomonadati</taxon>
        <taxon>Pseudomonadota</taxon>
        <taxon>Betaproteobacteria</taxon>
        <taxon>Nitrosomonadales</taxon>
        <taxon>Sterolibacteriaceae</taxon>
        <taxon>Candidatus Nitricoxidivorans</taxon>
    </lineage>
</organism>
<feature type="domain" description="PAS" evidence="3">
    <location>
        <begin position="254"/>
        <end position="299"/>
    </location>
</feature>
<sequence>MLIGLATNGVAVILLSIVFSVGEWLDHRGQAVTTLAVHAGVIADNVAPALVFGDEKSAGEVLERLGKEPTLVHAELRDMAGAVVARFNRAGRYKPPPALPAPDGHLFFADRLEYAKSVAHLGEPVGILTLQSDLSPVYVEMLRKLLLIVIAMAASLTSAVFLFARFQKSISDPIRDLAAAMTRVTRQSDYSTHVPVQGRDEIGALAENFNAMIAAVREREAALVEHREGLENTVRQRTEELNALNESLTHQVLEMQLAETVFNASSNAIIITNAENRIVAVNAAFCKITGYSEAEVVGQAPSILSSGRHDAGFYRAMWQTLLETGRWDGEIWNRRKNGDPYAEWLTINTVKNSRGENTHFVAIFSDITQRKAAEDEIRHLAFYDPLTRLPNRRLLLDRLGQAMASSVRSGRQGALLFIDLDNFKMLNDTLGHDMGDRLLQQVADRLVGCVREGDSVARLGGDEFVVMLEDLSGNSDEAAAQAETVGEKILATLNRTYELSGREYHGTPSIGIALFGKQRQSMDDLLKHADLAMYQAKAAGRNALRFFDPRMQAAVTARSRMEAGLRQALREEHFLLFYQPQIDGTGRMAGAEALIRWRHPVHGLVMPDRFIPIAEESGLIVPIGEWVLREVCRQVRAWRTAGLPPFFIAVNLSARQFAQERLAERICGILAEMDVEPAAIELEITESTVMDRADNAAAVLRDLHERGFRIAIDDFGTGYSSLGYLKRFPVDKLKIDRSFVMDIPGDANDAAIASAIIQMAKILGLEVVAEGVETDAQHEFLRTQGCAFQQGFRYSRPLDVAAFESFLRANAAQPPAAS</sequence>
<dbReference type="GO" id="GO:0071732">
    <property type="term" value="P:cellular response to nitric oxide"/>
    <property type="evidence" value="ECO:0007669"/>
    <property type="project" value="UniProtKB-ARBA"/>
</dbReference>
<evidence type="ECO:0000259" key="5">
    <source>
        <dbReference type="PROSITE" id="PS50883"/>
    </source>
</evidence>
<dbReference type="Pfam" id="PF00672">
    <property type="entry name" value="HAMP"/>
    <property type="match status" value="1"/>
</dbReference>
<dbReference type="PROSITE" id="PS50883">
    <property type="entry name" value="EAL"/>
    <property type="match status" value="1"/>
</dbReference>
<dbReference type="Proteomes" id="UP001234916">
    <property type="component" value="Chromosome"/>
</dbReference>
<dbReference type="InterPro" id="IPR000700">
    <property type="entry name" value="PAS-assoc_C"/>
</dbReference>
<dbReference type="InterPro" id="IPR000014">
    <property type="entry name" value="PAS"/>
</dbReference>
<dbReference type="InterPro" id="IPR003660">
    <property type="entry name" value="HAMP_dom"/>
</dbReference>
<dbReference type="FunFam" id="3.30.70.270:FF:000001">
    <property type="entry name" value="Diguanylate cyclase domain protein"/>
    <property type="match status" value="1"/>
</dbReference>
<keyword evidence="2" id="KW-1133">Transmembrane helix</keyword>
<dbReference type="SUPFAM" id="SSF55785">
    <property type="entry name" value="PYP-like sensor domain (PAS domain)"/>
    <property type="match status" value="1"/>
</dbReference>
<dbReference type="InterPro" id="IPR043128">
    <property type="entry name" value="Rev_trsase/Diguanyl_cyclase"/>
</dbReference>
<dbReference type="Pfam" id="PF00563">
    <property type="entry name" value="EAL"/>
    <property type="match status" value="1"/>
</dbReference>
<evidence type="ECO:0000313" key="8">
    <source>
        <dbReference type="EMBL" id="WIM04907.1"/>
    </source>
</evidence>
<dbReference type="CDD" id="cd06225">
    <property type="entry name" value="HAMP"/>
    <property type="match status" value="1"/>
</dbReference>
<protein>
    <submittedName>
        <fullName evidence="8">EAL domain-containing protein</fullName>
    </submittedName>
</protein>
<dbReference type="Pfam" id="PF00990">
    <property type="entry name" value="GGDEF"/>
    <property type="match status" value="1"/>
</dbReference>
<feature type="domain" description="HAMP" evidence="6">
    <location>
        <begin position="168"/>
        <end position="221"/>
    </location>
</feature>
<dbReference type="SUPFAM" id="SSF55073">
    <property type="entry name" value="Nucleotide cyclase"/>
    <property type="match status" value="1"/>
</dbReference>
<dbReference type="GO" id="GO:0016020">
    <property type="term" value="C:membrane"/>
    <property type="evidence" value="ECO:0007669"/>
    <property type="project" value="InterPro"/>
</dbReference>
<name>A0AA49FJL2_9PROT</name>
<dbReference type="SUPFAM" id="SSF141868">
    <property type="entry name" value="EAL domain-like"/>
    <property type="match status" value="1"/>
</dbReference>
<gene>
    <name evidence="8" type="ORF">OHM77_09370</name>
</gene>
<feature type="transmembrane region" description="Helical" evidence="2">
    <location>
        <begin position="6"/>
        <end position="25"/>
    </location>
</feature>
<dbReference type="InterPro" id="IPR001610">
    <property type="entry name" value="PAC"/>
</dbReference>
<dbReference type="NCBIfam" id="TIGR00254">
    <property type="entry name" value="GGDEF"/>
    <property type="match status" value="1"/>
</dbReference>
<evidence type="ECO:0000259" key="6">
    <source>
        <dbReference type="PROSITE" id="PS50885"/>
    </source>
</evidence>
<dbReference type="SMART" id="SM00086">
    <property type="entry name" value="PAC"/>
    <property type="match status" value="1"/>
</dbReference>
<dbReference type="Gene3D" id="3.20.20.450">
    <property type="entry name" value="EAL domain"/>
    <property type="match status" value="1"/>
</dbReference>
<dbReference type="KEGG" id="npv:OHM77_09370"/>
<dbReference type="Pfam" id="PF17152">
    <property type="entry name" value="CHASE8"/>
    <property type="match status" value="1"/>
</dbReference>
<feature type="domain" description="EAL" evidence="5">
    <location>
        <begin position="558"/>
        <end position="811"/>
    </location>
</feature>
<dbReference type="InterPro" id="IPR001633">
    <property type="entry name" value="EAL_dom"/>
</dbReference>
<feature type="domain" description="PAC" evidence="4">
    <location>
        <begin position="327"/>
        <end position="379"/>
    </location>
</feature>
<dbReference type="InterPro" id="IPR052155">
    <property type="entry name" value="Biofilm_reg_signaling"/>
</dbReference>
<dbReference type="InterPro" id="IPR029787">
    <property type="entry name" value="Nucleotide_cyclase"/>
</dbReference>